<organism evidence="2 3">
    <name type="scientific">Actinidia rufa</name>
    <dbReference type="NCBI Taxonomy" id="165716"/>
    <lineage>
        <taxon>Eukaryota</taxon>
        <taxon>Viridiplantae</taxon>
        <taxon>Streptophyta</taxon>
        <taxon>Embryophyta</taxon>
        <taxon>Tracheophyta</taxon>
        <taxon>Spermatophyta</taxon>
        <taxon>Magnoliopsida</taxon>
        <taxon>eudicotyledons</taxon>
        <taxon>Gunneridae</taxon>
        <taxon>Pentapetalae</taxon>
        <taxon>asterids</taxon>
        <taxon>Ericales</taxon>
        <taxon>Actinidiaceae</taxon>
        <taxon>Actinidia</taxon>
    </lineage>
</organism>
<evidence type="ECO:0000256" key="1">
    <source>
        <dbReference type="SAM" id="MobiDB-lite"/>
    </source>
</evidence>
<evidence type="ECO:0000313" key="3">
    <source>
        <dbReference type="Proteomes" id="UP000585474"/>
    </source>
</evidence>
<feature type="compositionally biased region" description="Low complexity" evidence="1">
    <location>
        <begin position="80"/>
        <end position="90"/>
    </location>
</feature>
<dbReference type="EMBL" id="BJWL01000005">
    <property type="protein sequence ID" value="GFY86406.1"/>
    <property type="molecule type" value="Genomic_DNA"/>
</dbReference>
<comment type="caution">
    <text evidence="2">The sequence shown here is derived from an EMBL/GenBank/DDBJ whole genome shotgun (WGS) entry which is preliminary data.</text>
</comment>
<feature type="region of interest" description="Disordered" evidence="1">
    <location>
        <begin position="80"/>
        <end position="101"/>
    </location>
</feature>
<evidence type="ECO:0000313" key="2">
    <source>
        <dbReference type="EMBL" id="GFY86406.1"/>
    </source>
</evidence>
<dbReference type="Proteomes" id="UP000585474">
    <property type="component" value="Unassembled WGS sequence"/>
</dbReference>
<sequence length="101" mass="11342">MAAKTATEQPTPSTAVTIEIDHNQLDLRPQMTPAGQSLFAPKTHHLPDLTQHKHSFIAYRNYRIRRNDVNKVYPKPEIVSPLPQSQPSLSHNLLGLPNSLN</sequence>
<proteinExistence type="predicted"/>
<dbReference type="AlphaFoldDB" id="A0A7J0EJM2"/>
<gene>
    <name evidence="2" type="ORF">Acr_05g0000450</name>
</gene>
<reference evidence="2 3" key="1">
    <citation type="submission" date="2019-07" db="EMBL/GenBank/DDBJ databases">
        <title>De Novo Assembly of kiwifruit Actinidia rufa.</title>
        <authorList>
            <person name="Sugita-Konishi S."/>
            <person name="Sato K."/>
            <person name="Mori E."/>
            <person name="Abe Y."/>
            <person name="Kisaki G."/>
            <person name="Hamano K."/>
            <person name="Suezawa K."/>
            <person name="Otani M."/>
            <person name="Fukuda T."/>
            <person name="Manabe T."/>
            <person name="Gomi K."/>
            <person name="Tabuchi M."/>
            <person name="Akimitsu K."/>
            <person name="Kataoka I."/>
        </authorList>
    </citation>
    <scope>NUCLEOTIDE SEQUENCE [LARGE SCALE GENOMIC DNA]</scope>
    <source>
        <strain evidence="3">cv. Fuchu</strain>
    </source>
</reference>
<accession>A0A7J0EJM2</accession>
<name>A0A7J0EJM2_9ERIC</name>
<keyword evidence="3" id="KW-1185">Reference proteome</keyword>
<protein>
    <submittedName>
        <fullName evidence="2">Uncharacterized protein</fullName>
    </submittedName>
</protein>